<feature type="chain" id="PRO_5042102602" evidence="1">
    <location>
        <begin position="18"/>
        <end position="244"/>
    </location>
</feature>
<evidence type="ECO:0000313" key="2">
    <source>
        <dbReference type="EMBL" id="KAK3290413.1"/>
    </source>
</evidence>
<feature type="signal peptide" evidence="1">
    <location>
        <begin position="1"/>
        <end position="17"/>
    </location>
</feature>
<dbReference type="RefSeq" id="XP_062653927.1">
    <property type="nucleotide sequence ID" value="XM_062801425.1"/>
</dbReference>
<proteinExistence type="predicted"/>
<accession>A0AAE0H5R0</accession>
<reference evidence="2" key="1">
    <citation type="journal article" date="2023" name="Mol. Phylogenet. Evol.">
        <title>Genome-scale phylogeny and comparative genomics of the fungal order Sordariales.</title>
        <authorList>
            <person name="Hensen N."/>
            <person name="Bonometti L."/>
            <person name="Westerberg I."/>
            <person name="Brannstrom I.O."/>
            <person name="Guillou S."/>
            <person name="Cros-Aarteil S."/>
            <person name="Calhoun S."/>
            <person name="Haridas S."/>
            <person name="Kuo A."/>
            <person name="Mondo S."/>
            <person name="Pangilinan J."/>
            <person name="Riley R."/>
            <person name="LaButti K."/>
            <person name="Andreopoulos B."/>
            <person name="Lipzen A."/>
            <person name="Chen C."/>
            <person name="Yan M."/>
            <person name="Daum C."/>
            <person name="Ng V."/>
            <person name="Clum A."/>
            <person name="Steindorff A."/>
            <person name="Ohm R.A."/>
            <person name="Martin F."/>
            <person name="Silar P."/>
            <person name="Natvig D.O."/>
            <person name="Lalanne C."/>
            <person name="Gautier V."/>
            <person name="Ament-Velasquez S.L."/>
            <person name="Kruys A."/>
            <person name="Hutchinson M.I."/>
            <person name="Powell A.J."/>
            <person name="Barry K."/>
            <person name="Miller A.N."/>
            <person name="Grigoriev I.V."/>
            <person name="Debuchy R."/>
            <person name="Gladieux P."/>
            <person name="Hiltunen Thoren M."/>
            <person name="Johannesson H."/>
        </authorList>
    </citation>
    <scope>NUCLEOTIDE SEQUENCE</scope>
    <source>
        <strain evidence="2">CBS 168.71</strain>
    </source>
</reference>
<keyword evidence="3" id="KW-1185">Reference proteome</keyword>
<protein>
    <submittedName>
        <fullName evidence="2">Uncharacterized protein</fullName>
    </submittedName>
</protein>
<name>A0AAE0H5R0_9PEZI</name>
<dbReference type="GeneID" id="87838373"/>
<keyword evidence="1" id="KW-0732">Signal</keyword>
<dbReference type="Proteomes" id="UP001278766">
    <property type="component" value="Unassembled WGS sequence"/>
</dbReference>
<comment type="caution">
    <text evidence="2">The sequence shown here is derived from an EMBL/GenBank/DDBJ whole genome shotgun (WGS) entry which is preliminary data.</text>
</comment>
<gene>
    <name evidence="2" type="ORF">B0H64DRAFT_350334</name>
</gene>
<dbReference type="EMBL" id="JAUEPN010000013">
    <property type="protein sequence ID" value="KAK3290413.1"/>
    <property type="molecule type" value="Genomic_DNA"/>
</dbReference>
<dbReference type="AlphaFoldDB" id="A0AAE0H5R0"/>
<evidence type="ECO:0000256" key="1">
    <source>
        <dbReference type="SAM" id="SignalP"/>
    </source>
</evidence>
<organism evidence="2 3">
    <name type="scientific">Chaetomium fimeti</name>
    <dbReference type="NCBI Taxonomy" id="1854472"/>
    <lineage>
        <taxon>Eukaryota</taxon>
        <taxon>Fungi</taxon>
        <taxon>Dikarya</taxon>
        <taxon>Ascomycota</taxon>
        <taxon>Pezizomycotina</taxon>
        <taxon>Sordariomycetes</taxon>
        <taxon>Sordariomycetidae</taxon>
        <taxon>Sordariales</taxon>
        <taxon>Chaetomiaceae</taxon>
        <taxon>Chaetomium</taxon>
    </lineage>
</organism>
<evidence type="ECO:0000313" key="3">
    <source>
        <dbReference type="Proteomes" id="UP001278766"/>
    </source>
</evidence>
<sequence>MLSRLPVLAAIVGTAVARPSPVAADDPVRILPYNWNFEIAALEGPGCPDFGQTEPPRITRPTFGSNTVDGSEIYYWHFAYPHIHLSVDAETPEASIWCETTLKYTELEEGGGSNPAVDPAYRLKLHKNGTLMLATYELDEGVEAKWTFSYQTDGDDKIVDTISVAGPREAGSYTDISMPAEELVQWPLPECGSGTIKYRTELTLTATMEGAAGTVASESSDYEGEAQYYGIQQGVSYDWEKCAA</sequence>
<reference evidence="2" key="2">
    <citation type="submission" date="2023-06" db="EMBL/GenBank/DDBJ databases">
        <authorList>
            <consortium name="Lawrence Berkeley National Laboratory"/>
            <person name="Haridas S."/>
            <person name="Hensen N."/>
            <person name="Bonometti L."/>
            <person name="Westerberg I."/>
            <person name="Brannstrom I.O."/>
            <person name="Guillou S."/>
            <person name="Cros-Aarteil S."/>
            <person name="Calhoun S."/>
            <person name="Kuo A."/>
            <person name="Mondo S."/>
            <person name="Pangilinan J."/>
            <person name="Riley R."/>
            <person name="Labutti K."/>
            <person name="Andreopoulos B."/>
            <person name="Lipzen A."/>
            <person name="Chen C."/>
            <person name="Yanf M."/>
            <person name="Daum C."/>
            <person name="Ng V."/>
            <person name="Clum A."/>
            <person name="Steindorff A."/>
            <person name="Ohm R."/>
            <person name="Martin F."/>
            <person name="Silar P."/>
            <person name="Natvig D."/>
            <person name="Lalanne C."/>
            <person name="Gautier V."/>
            <person name="Ament-Velasquez S.L."/>
            <person name="Kruys A."/>
            <person name="Hutchinson M.I."/>
            <person name="Powell A.J."/>
            <person name="Barry K."/>
            <person name="Miller A.N."/>
            <person name="Grigoriev I.V."/>
            <person name="Debuchy R."/>
            <person name="Gladieux P."/>
            <person name="Thoren M.H."/>
            <person name="Johannesson H."/>
        </authorList>
    </citation>
    <scope>NUCLEOTIDE SEQUENCE</scope>
    <source>
        <strain evidence="2">CBS 168.71</strain>
    </source>
</reference>